<accession>A0A1H6Y615</accession>
<proteinExistence type="predicted"/>
<evidence type="ECO:0000313" key="2">
    <source>
        <dbReference type="EMBL" id="SEJ49175.1"/>
    </source>
</evidence>
<evidence type="ECO:0000313" key="1">
    <source>
        <dbReference type="EMBL" id="SEJ35906.1"/>
    </source>
</evidence>
<organism evidence="1 3">
    <name type="scientific">Azotobacter beijerinckii</name>
    <dbReference type="NCBI Taxonomy" id="170623"/>
    <lineage>
        <taxon>Bacteria</taxon>
        <taxon>Pseudomonadati</taxon>
        <taxon>Pseudomonadota</taxon>
        <taxon>Gammaproteobacteria</taxon>
        <taxon>Pseudomonadales</taxon>
        <taxon>Pseudomonadaceae</taxon>
        <taxon>Azotobacter</taxon>
    </lineage>
</organism>
<reference evidence="3 4" key="1">
    <citation type="submission" date="2016-10" db="EMBL/GenBank/DDBJ databases">
        <authorList>
            <person name="de Groot N.N."/>
        </authorList>
    </citation>
    <scope>NUCLEOTIDE SEQUENCE [LARGE SCALE GENOMIC DNA]</scope>
    <source>
        <strain evidence="1 3">DSM 1041</strain>
        <strain evidence="2 4">DSM 373</strain>
    </source>
</reference>
<gene>
    <name evidence="2" type="ORF">SAMN04244572_04210</name>
    <name evidence="1" type="ORF">SAMN04244579_04064</name>
</gene>
<evidence type="ECO:0000313" key="4">
    <source>
        <dbReference type="Proteomes" id="UP000199250"/>
    </source>
</evidence>
<evidence type="ECO:0000313" key="3">
    <source>
        <dbReference type="Proteomes" id="UP000199005"/>
    </source>
</evidence>
<sequence>MPCLGEPIEPARIEVVEPWWRGVIESDWQDAAQQEARPLVLPVKD</sequence>
<dbReference type="Proteomes" id="UP000199250">
    <property type="component" value="Unassembled WGS sequence"/>
</dbReference>
<dbReference type="RefSeq" id="WP_170849445.1">
    <property type="nucleotide sequence ID" value="NZ_FNYO01000079.1"/>
</dbReference>
<name>A0A1H6Y615_9GAMM</name>
<dbReference type="EMBL" id="FNYQ01000116">
    <property type="protein sequence ID" value="SEJ49175.1"/>
    <property type="molecule type" value="Genomic_DNA"/>
</dbReference>
<protein>
    <submittedName>
        <fullName evidence="1">Uncharacterized protein</fullName>
    </submittedName>
</protein>
<dbReference type="Proteomes" id="UP000199005">
    <property type="component" value="Unassembled WGS sequence"/>
</dbReference>
<dbReference type="AlphaFoldDB" id="A0A1H6Y615"/>
<dbReference type="EMBL" id="FNYO01000079">
    <property type="protein sequence ID" value="SEJ35906.1"/>
    <property type="molecule type" value="Genomic_DNA"/>
</dbReference>